<sequence>MVIRETTRGSSVFWTELGWVGAIAPIWEVSPGWAFVAHASPELQIALVEQGPPDVQSRLETIRKQGYALDYDPSGRVCGIAVPVGKGETLIGALATLWETSEATEPSLVDGYLASLISLRDQILEELASDADYSSALADH</sequence>
<dbReference type="AlphaFoldDB" id="A0A560IUL1"/>
<comment type="caution">
    <text evidence="1">The sequence shown here is derived from an EMBL/GenBank/DDBJ whole genome shotgun (WGS) entry which is preliminary data.</text>
</comment>
<gene>
    <name evidence="1" type="ORF">FBZ92_106235</name>
</gene>
<dbReference type="EMBL" id="VITT01000006">
    <property type="protein sequence ID" value="TWB60674.1"/>
    <property type="molecule type" value="Genomic_DNA"/>
</dbReference>
<protein>
    <recommendedName>
        <fullName evidence="3">IclR-ED domain-containing protein</fullName>
    </recommendedName>
</protein>
<dbReference type="SUPFAM" id="SSF55781">
    <property type="entry name" value="GAF domain-like"/>
    <property type="match status" value="1"/>
</dbReference>
<accession>A0A560IUL1</accession>
<name>A0A560IUL1_9PROT</name>
<dbReference type="InterPro" id="IPR029016">
    <property type="entry name" value="GAF-like_dom_sf"/>
</dbReference>
<reference evidence="1 2" key="1">
    <citation type="submission" date="2019-06" db="EMBL/GenBank/DDBJ databases">
        <title>Genomic Encyclopedia of Type Strains, Phase IV (KMG-V): Genome sequencing to study the core and pangenomes of soil and plant-associated prokaryotes.</title>
        <authorList>
            <person name="Whitman W."/>
        </authorList>
    </citation>
    <scope>NUCLEOTIDE SEQUENCE [LARGE SCALE GENOMIC DNA]</scope>
    <source>
        <strain evidence="1 2">BR 11140</strain>
    </source>
</reference>
<evidence type="ECO:0008006" key="3">
    <source>
        <dbReference type="Google" id="ProtNLM"/>
    </source>
</evidence>
<dbReference type="Gene3D" id="3.30.450.40">
    <property type="match status" value="1"/>
</dbReference>
<dbReference type="Proteomes" id="UP000318050">
    <property type="component" value="Unassembled WGS sequence"/>
</dbReference>
<organism evidence="1 2">
    <name type="scientific">Nitrospirillum amazonense</name>
    <dbReference type="NCBI Taxonomy" id="28077"/>
    <lineage>
        <taxon>Bacteria</taxon>
        <taxon>Pseudomonadati</taxon>
        <taxon>Pseudomonadota</taxon>
        <taxon>Alphaproteobacteria</taxon>
        <taxon>Rhodospirillales</taxon>
        <taxon>Azospirillaceae</taxon>
        <taxon>Nitrospirillum</taxon>
    </lineage>
</organism>
<proteinExistence type="predicted"/>
<evidence type="ECO:0000313" key="1">
    <source>
        <dbReference type="EMBL" id="TWB60674.1"/>
    </source>
</evidence>
<evidence type="ECO:0000313" key="2">
    <source>
        <dbReference type="Proteomes" id="UP000318050"/>
    </source>
</evidence>